<dbReference type="EMBL" id="JBHSGS010000012">
    <property type="protein sequence ID" value="MFC4718624.1"/>
    <property type="molecule type" value="Genomic_DNA"/>
</dbReference>
<proteinExistence type="predicted"/>
<evidence type="ECO:0000256" key="1">
    <source>
        <dbReference type="SAM" id="SignalP"/>
    </source>
</evidence>
<gene>
    <name evidence="3" type="ORF">ACFO5I_02540</name>
</gene>
<reference evidence="4" key="1">
    <citation type="journal article" date="2019" name="Int. J. Syst. Evol. Microbiol.">
        <title>The Global Catalogue of Microorganisms (GCM) 10K type strain sequencing project: providing services to taxonomists for standard genome sequencing and annotation.</title>
        <authorList>
            <consortium name="The Broad Institute Genomics Platform"/>
            <consortium name="The Broad Institute Genome Sequencing Center for Infectious Disease"/>
            <person name="Wu L."/>
            <person name="Ma J."/>
        </authorList>
    </citation>
    <scope>NUCLEOTIDE SEQUENCE [LARGE SCALE GENOMIC DNA]</scope>
    <source>
        <strain evidence="4">CGMCC 1.19032</strain>
    </source>
</reference>
<feature type="chain" id="PRO_5047185592" evidence="1">
    <location>
        <begin position="24"/>
        <end position="300"/>
    </location>
</feature>
<evidence type="ECO:0000313" key="4">
    <source>
        <dbReference type="Proteomes" id="UP001595969"/>
    </source>
</evidence>
<evidence type="ECO:0000313" key="3">
    <source>
        <dbReference type="EMBL" id="MFC4718624.1"/>
    </source>
</evidence>
<keyword evidence="4" id="KW-1185">Reference proteome</keyword>
<dbReference type="Gene3D" id="3.40.190.10">
    <property type="entry name" value="Periplasmic binding protein-like II"/>
    <property type="match status" value="1"/>
</dbReference>
<dbReference type="Gene3D" id="3.40.190.120">
    <property type="entry name" value="Osmoprotection protein (prox), domain 2"/>
    <property type="match status" value="1"/>
</dbReference>
<keyword evidence="1" id="KW-0732">Signal</keyword>
<dbReference type="PROSITE" id="PS51257">
    <property type="entry name" value="PROKAR_LIPOPROTEIN"/>
    <property type="match status" value="1"/>
</dbReference>
<comment type="caution">
    <text evidence="3">The sequence shown here is derived from an EMBL/GenBank/DDBJ whole genome shotgun (WGS) entry which is preliminary data.</text>
</comment>
<dbReference type="SUPFAM" id="SSF53850">
    <property type="entry name" value="Periplasmic binding protein-like II"/>
    <property type="match status" value="1"/>
</dbReference>
<protein>
    <submittedName>
        <fullName evidence="3">Glycine betaine ABC transporter substrate-binding protein</fullName>
    </submittedName>
</protein>
<dbReference type="InterPro" id="IPR007210">
    <property type="entry name" value="ABC_Gly_betaine_transp_sub-bd"/>
</dbReference>
<dbReference type="Proteomes" id="UP001595969">
    <property type="component" value="Unassembled WGS sequence"/>
</dbReference>
<organism evidence="3 4">
    <name type="scientific">Enterococcus lemanii</name>
    <dbReference type="NCBI Taxonomy" id="1159752"/>
    <lineage>
        <taxon>Bacteria</taxon>
        <taxon>Bacillati</taxon>
        <taxon>Bacillota</taxon>
        <taxon>Bacilli</taxon>
        <taxon>Lactobacillales</taxon>
        <taxon>Enterococcaceae</taxon>
        <taxon>Enterococcus</taxon>
    </lineage>
</organism>
<name>A0ABV9MU94_9ENTE</name>
<feature type="domain" description="ABC-type glycine betaine transport system substrate-binding" evidence="2">
    <location>
        <begin position="35"/>
        <end position="297"/>
    </location>
</feature>
<dbReference type="CDD" id="cd13615">
    <property type="entry name" value="PBP2_ProWY"/>
    <property type="match status" value="1"/>
</dbReference>
<feature type="signal peptide" evidence="1">
    <location>
        <begin position="1"/>
        <end position="23"/>
    </location>
</feature>
<dbReference type="RefSeq" id="WP_204655045.1">
    <property type="nucleotide sequence ID" value="NZ_JAFBFD010000052.1"/>
</dbReference>
<sequence>MKMKKIIMSGLMVLFAVALVACSGTSGNNEATKETVKVGSKDFTENLVISEIYALALEDKGYKVERVQNIAGSIIPKSIESGEIDLYPEYTGTALLSIFKLPLETDPDAVFTAVKKAYEEAGVLTVLDYAPGNDGQGIAINTSMAQKYDIVTISDLQANADKIRFASQGEFDERADGLKGLAEVYGPFDFISSTVYDNSLKYQVLTSDEADATPAYTTEGPLSDKAAFTVLVDDKQFWPPYNLMPVVRQDLLKAHPEIAEIINQIDQAIDTDTLIQLNAKVDIDGEDYTKVAKAYYESLE</sequence>
<dbReference type="Pfam" id="PF04069">
    <property type="entry name" value="OpuAC"/>
    <property type="match status" value="1"/>
</dbReference>
<accession>A0ABV9MU94</accession>
<evidence type="ECO:0000259" key="2">
    <source>
        <dbReference type="Pfam" id="PF04069"/>
    </source>
</evidence>